<feature type="domain" description="AB hydrolase-1" evidence="3">
    <location>
        <begin position="58"/>
        <end position="301"/>
    </location>
</feature>
<dbReference type="PATRIC" id="fig|1429438.4.peg.5644"/>
<dbReference type="Gene3D" id="3.40.50.1820">
    <property type="entry name" value="alpha/beta hydrolase"/>
    <property type="match status" value="1"/>
</dbReference>
<dbReference type="SUPFAM" id="SSF53474">
    <property type="entry name" value="alpha/beta-Hydrolases"/>
    <property type="match status" value="1"/>
</dbReference>
<dbReference type="PANTHER" id="PTHR42977">
    <property type="entry name" value="HYDROLASE-RELATED"/>
    <property type="match status" value="1"/>
</dbReference>
<dbReference type="InterPro" id="IPR029058">
    <property type="entry name" value="AB_hydrolase_fold"/>
</dbReference>
<name>W4LC29_ENTF1</name>
<accession>W4LC29</accession>
<dbReference type="EMBL" id="AZHW01000889">
    <property type="protein sequence ID" value="ETW95663.1"/>
    <property type="molecule type" value="Genomic_DNA"/>
</dbReference>
<evidence type="ECO:0000259" key="3">
    <source>
        <dbReference type="Pfam" id="PF00561"/>
    </source>
</evidence>
<evidence type="ECO:0000313" key="4">
    <source>
        <dbReference type="EMBL" id="ETW95663.1"/>
    </source>
</evidence>
<dbReference type="AlphaFoldDB" id="W4LC29"/>
<sequence>MLKRDTAVRHLFTVMAIIAISLAILATVAQAATPTHHRTVTVDGLDIFYREAGSNQSPTVLLLHGFPTSSQMFRNLIPALADQFHVVAPDYPGFGNSAMPSVEAFDYTFDHLANVMDRFVQQLGLSTYSLYVMDYGAPIGFRLAVKHPERVQALIVQNGNAYDEGLREFWKPFRAYWNERNEANAAPLKKFLNLAATKWQYTHGVRNAEAISPDNWIVDQYFQDRPGNKDIQLQLFYDYGSNPPEYPKWQAYFREYQPPTLVVWGKNDYIFPAEGAHPYKRDLKTIEFHLLDTGHFALEEDGDVIAGHMRRFLTKYVVQASN</sequence>
<keyword evidence="5" id="KW-1185">Reference proteome</keyword>
<dbReference type="InterPro" id="IPR051340">
    <property type="entry name" value="Haloalkane_dehalogenase"/>
</dbReference>
<dbReference type="PANTHER" id="PTHR42977:SF3">
    <property type="entry name" value="AB HYDROLASE-1 DOMAIN-CONTAINING PROTEIN"/>
    <property type="match status" value="1"/>
</dbReference>
<reference evidence="4 5" key="1">
    <citation type="journal article" date="2014" name="Nature">
        <title>An environmental bacterial taxon with a large and distinct metabolic repertoire.</title>
        <authorList>
            <person name="Wilson M.C."/>
            <person name="Mori T."/>
            <person name="Ruckert C."/>
            <person name="Uria A.R."/>
            <person name="Helf M.J."/>
            <person name="Takada K."/>
            <person name="Gernert C."/>
            <person name="Steffens U.A."/>
            <person name="Heycke N."/>
            <person name="Schmitt S."/>
            <person name="Rinke C."/>
            <person name="Helfrich E.J."/>
            <person name="Brachmann A.O."/>
            <person name="Gurgui C."/>
            <person name="Wakimoto T."/>
            <person name="Kracht M."/>
            <person name="Crusemann M."/>
            <person name="Hentschel U."/>
            <person name="Abe I."/>
            <person name="Matsunaga S."/>
            <person name="Kalinowski J."/>
            <person name="Takeyama H."/>
            <person name="Piel J."/>
        </authorList>
    </citation>
    <scope>NUCLEOTIDE SEQUENCE [LARGE SCALE GENOMIC DNA]</scope>
    <source>
        <strain evidence="5">TSY1</strain>
    </source>
</reference>
<evidence type="ECO:0000256" key="2">
    <source>
        <dbReference type="SAM" id="SignalP"/>
    </source>
</evidence>
<dbReference type="PRINTS" id="PR00412">
    <property type="entry name" value="EPOXHYDRLASE"/>
</dbReference>
<dbReference type="Pfam" id="PF00561">
    <property type="entry name" value="Abhydrolase_1"/>
    <property type="match status" value="1"/>
</dbReference>
<dbReference type="Proteomes" id="UP000019141">
    <property type="component" value="Unassembled WGS sequence"/>
</dbReference>
<evidence type="ECO:0000256" key="1">
    <source>
        <dbReference type="ARBA" id="ARBA00022801"/>
    </source>
</evidence>
<feature type="chain" id="PRO_5004844503" evidence="2">
    <location>
        <begin position="32"/>
        <end position="322"/>
    </location>
</feature>
<dbReference type="PRINTS" id="PR00111">
    <property type="entry name" value="ABHYDROLASE"/>
</dbReference>
<comment type="caution">
    <text evidence="4">The sequence shown here is derived from an EMBL/GenBank/DDBJ whole genome shotgun (WGS) entry which is preliminary data.</text>
</comment>
<protein>
    <submittedName>
        <fullName evidence="4">Alpha/beta hydrolase</fullName>
    </submittedName>
</protein>
<dbReference type="FunFam" id="3.40.50.1820:FF:000173">
    <property type="entry name" value="Alpha/beta hydrolase"/>
    <property type="match status" value="1"/>
</dbReference>
<proteinExistence type="predicted"/>
<dbReference type="InterPro" id="IPR000073">
    <property type="entry name" value="AB_hydrolase_1"/>
</dbReference>
<dbReference type="InterPro" id="IPR000639">
    <property type="entry name" value="Epox_hydrolase-like"/>
</dbReference>
<dbReference type="HOGENOM" id="CLU_020336_35_0_7"/>
<feature type="signal peptide" evidence="2">
    <location>
        <begin position="1"/>
        <end position="31"/>
    </location>
</feature>
<dbReference type="GO" id="GO:0004301">
    <property type="term" value="F:epoxide hydrolase activity"/>
    <property type="evidence" value="ECO:0007669"/>
    <property type="project" value="TreeGrafter"/>
</dbReference>
<organism evidence="4 5">
    <name type="scientific">Entotheonella factor</name>
    <dbReference type="NCBI Taxonomy" id="1429438"/>
    <lineage>
        <taxon>Bacteria</taxon>
        <taxon>Pseudomonadati</taxon>
        <taxon>Nitrospinota/Tectimicrobiota group</taxon>
        <taxon>Candidatus Tectimicrobiota</taxon>
        <taxon>Candidatus Entotheonellia</taxon>
        <taxon>Candidatus Entotheonellales</taxon>
        <taxon>Candidatus Entotheonellaceae</taxon>
        <taxon>Candidatus Entotheonella</taxon>
    </lineage>
</organism>
<keyword evidence="2" id="KW-0732">Signal</keyword>
<evidence type="ECO:0000313" key="5">
    <source>
        <dbReference type="Proteomes" id="UP000019141"/>
    </source>
</evidence>
<gene>
    <name evidence="4" type="ORF">ETSY1_29645</name>
</gene>
<keyword evidence="1 4" id="KW-0378">Hydrolase</keyword>